<dbReference type="Pfam" id="PF14625">
    <property type="entry name" value="Lustrin_cystein"/>
    <property type="match status" value="2"/>
</dbReference>
<dbReference type="PaxDb" id="6239-K02E10.4b"/>
<dbReference type="OMA" id="GYSCYFS"/>
<dbReference type="Bgee" id="WBGene00019318">
    <property type="expression patterns" value="Expressed in embryo and 3 other cell types or tissues"/>
</dbReference>
<keyword evidence="4" id="KW-1185">Reference proteome</keyword>
<dbReference type="STRING" id="6239.K02E10.4b.1"/>
<feature type="compositionally biased region" description="Low complexity" evidence="1">
    <location>
        <begin position="319"/>
        <end position="332"/>
    </location>
</feature>
<protein>
    <submittedName>
        <fullName evidence="3">Uncharacterized protein</fullName>
    </submittedName>
</protein>
<keyword evidence="6" id="KW-1267">Proteomics identification</keyword>
<keyword evidence="2" id="KW-1133">Transmembrane helix</keyword>
<feature type="transmembrane region" description="Helical" evidence="2">
    <location>
        <begin position="67"/>
        <end position="88"/>
    </location>
</feature>
<reference evidence="3 4" key="1">
    <citation type="journal article" date="1998" name="Science">
        <title>Genome sequence of the nematode C. elegans: a platform for investigating biology.</title>
        <authorList>
            <consortium name="The C. elegans sequencing consortium"/>
            <person name="Sulson J.E."/>
            <person name="Waterston R."/>
        </authorList>
    </citation>
    <scope>NUCLEOTIDE SEQUENCE [LARGE SCALE GENOMIC DNA]</scope>
    <source>
        <strain evidence="3 4">Bristol N2</strain>
    </source>
</reference>
<evidence type="ECO:0000256" key="2">
    <source>
        <dbReference type="SAM" id="Phobius"/>
    </source>
</evidence>
<evidence type="ECO:0000313" key="4">
    <source>
        <dbReference type="Proteomes" id="UP000001940"/>
    </source>
</evidence>
<dbReference type="HOGENOM" id="CLU_649316_0_0_1"/>
<proteinExistence type="evidence at protein level"/>
<dbReference type="SMART" id="SM00289">
    <property type="entry name" value="WR1"/>
    <property type="match status" value="3"/>
</dbReference>
<dbReference type="Proteomes" id="UP000001940">
    <property type="component" value="Chromosome X"/>
</dbReference>
<evidence type="ECO:0000313" key="5">
    <source>
        <dbReference type="WormBase" id="K02E10.4b"/>
    </source>
</evidence>
<evidence type="ECO:0007829" key="6">
    <source>
        <dbReference type="PeptideAtlas" id="Q65ZJ0"/>
    </source>
</evidence>
<dbReference type="InterPro" id="IPR006150">
    <property type="entry name" value="Cys_repeat_1"/>
</dbReference>
<keyword evidence="2" id="KW-0472">Membrane</keyword>
<gene>
    <name evidence="3" type="ORF">CELE_K02E10.4</name>
    <name evidence="3 5" type="ORF">K02E10.4</name>
</gene>
<dbReference type="UCSC" id="K02E10.4b">
    <property type="organism name" value="c. elegans"/>
</dbReference>
<dbReference type="InParanoid" id="Q65ZJ0"/>
<feature type="transmembrane region" description="Helical" evidence="2">
    <location>
        <begin position="29"/>
        <end position="46"/>
    </location>
</feature>
<feature type="region of interest" description="Disordered" evidence="1">
    <location>
        <begin position="303"/>
        <end position="337"/>
    </location>
</feature>
<dbReference type="InterPro" id="IPR028150">
    <property type="entry name" value="Lustrin_cystein"/>
</dbReference>
<sequence>MQICDNFYLSSLVIPPEKGDASVKEVNRLHVLNPSFLFLSIFPLHFPDRVPLPSTTPYYHSNPSTTFFMIPTTTFVSCYFLILLVYFASAQAPTCPNGQLPKLDSSLRPLQCLPGSTSQHLICGANHNCFFTGLNYMCCPSNEPSIDNQPSCPYPKLTVLDPHGLPMKCSQIARSCPGENMHCADVGLGYICCEDPSFQRKHAPPPTTTKSPRGYRVKATTPLPEEELECPKQSIGLLSSNGSRVICNSRNPCPGTDTFCFGEYKRSICCQKYLYASDILDDPATTTTQQPKRGFQSISMSMRQPLPGKIHDGQYLKPTTTSSSTTTTTTTTAPPPIVDQEFPQIAINSVGVRRKGPIRPAQRVKPSEVGGNAMVTRTWIPRQSFTFPTVPTTTQTPTTRPVPSAVARRNRLNGVQSFTGSTEFKPSTLNLEKNQQNDPNRHALAQKLLSYQIRNGWPYDERFYRPDVDVYTEEQKSEIARMRFLPQ</sequence>
<name>Q65ZJ0_CAEEL</name>
<evidence type="ECO:0000256" key="1">
    <source>
        <dbReference type="SAM" id="MobiDB-lite"/>
    </source>
</evidence>
<dbReference type="AlphaFoldDB" id="Q65ZJ0"/>
<organism evidence="3 4">
    <name type="scientific">Caenorhabditis elegans</name>
    <dbReference type="NCBI Taxonomy" id="6239"/>
    <lineage>
        <taxon>Eukaryota</taxon>
        <taxon>Metazoa</taxon>
        <taxon>Ecdysozoa</taxon>
        <taxon>Nematoda</taxon>
        <taxon>Chromadorea</taxon>
        <taxon>Rhabditida</taxon>
        <taxon>Rhabditina</taxon>
        <taxon>Rhabditomorpha</taxon>
        <taxon>Rhabditoidea</taxon>
        <taxon>Rhabditidae</taxon>
        <taxon>Peloderinae</taxon>
        <taxon>Caenorhabditis</taxon>
    </lineage>
</organism>
<dbReference type="OrthoDB" id="5837254at2759"/>
<keyword evidence="2" id="KW-0812">Transmembrane</keyword>
<dbReference type="ExpressionAtlas" id="Q65ZJ0">
    <property type="expression patterns" value="baseline and differential"/>
</dbReference>
<dbReference type="FunCoup" id="Q65ZJ0">
    <property type="interactions" value="85"/>
</dbReference>
<dbReference type="eggNOG" id="ENOG502S9XA">
    <property type="taxonomic scope" value="Eukaryota"/>
</dbReference>
<dbReference type="WormBase" id="K02E10.4b">
    <property type="protein sequence ID" value="CE37250"/>
    <property type="gene ID" value="WBGene00019318"/>
</dbReference>
<evidence type="ECO:0000313" key="3">
    <source>
        <dbReference type="EMBL" id="CCD72278.1"/>
    </source>
</evidence>
<accession>Q65ZJ0</accession>
<dbReference type="EMBL" id="BX284606">
    <property type="protein sequence ID" value="CCD72278.1"/>
    <property type="molecule type" value="Genomic_DNA"/>
</dbReference>
<dbReference type="AGR" id="WB:WBGene00019318"/>